<evidence type="ECO:0000313" key="2">
    <source>
        <dbReference type="Proteomes" id="UP000266183"/>
    </source>
</evidence>
<proteinExistence type="predicted"/>
<gene>
    <name evidence="1" type="ORF">D4L85_15000</name>
</gene>
<dbReference type="OrthoDB" id="877403at2"/>
<evidence type="ECO:0000313" key="1">
    <source>
        <dbReference type="EMBL" id="AYB31793.1"/>
    </source>
</evidence>
<name>A0A385SJ71_9BACT</name>
<dbReference type="RefSeq" id="WP_119755055.1">
    <property type="nucleotide sequence ID" value="NZ_CP032382.1"/>
</dbReference>
<organism evidence="1 2">
    <name type="scientific">Chryseolinea soli</name>
    <dbReference type="NCBI Taxonomy" id="2321403"/>
    <lineage>
        <taxon>Bacteria</taxon>
        <taxon>Pseudomonadati</taxon>
        <taxon>Bacteroidota</taxon>
        <taxon>Cytophagia</taxon>
        <taxon>Cytophagales</taxon>
        <taxon>Fulvivirgaceae</taxon>
        <taxon>Chryseolinea</taxon>
    </lineage>
</organism>
<accession>A0A385SJ71</accession>
<evidence type="ECO:0008006" key="3">
    <source>
        <dbReference type="Google" id="ProtNLM"/>
    </source>
</evidence>
<keyword evidence="2" id="KW-1185">Reference proteome</keyword>
<dbReference type="EMBL" id="CP032382">
    <property type="protein sequence ID" value="AYB31793.1"/>
    <property type="molecule type" value="Genomic_DNA"/>
</dbReference>
<dbReference type="Proteomes" id="UP000266183">
    <property type="component" value="Chromosome"/>
</dbReference>
<dbReference type="AlphaFoldDB" id="A0A385SJ71"/>
<dbReference type="KEGG" id="chk:D4L85_15000"/>
<sequence>MQAAWNTFAEQRKKFQAEYQLLSQPYELRGTQVIVHLLSPVQDTMLNNIRAELITHLRDTLQNYSILVVGEMREMEEKKMMYTPRDKFDYLVEKNPNLKELKERLGLDPDF</sequence>
<reference evidence="2" key="1">
    <citation type="submission" date="2018-09" db="EMBL/GenBank/DDBJ databases">
        <title>Chryseolinea sp. KIS68-18 isolated from soil.</title>
        <authorList>
            <person name="Weon H.-Y."/>
            <person name="Kwon S.-W."/>
            <person name="Lee S.A."/>
        </authorList>
    </citation>
    <scope>NUCLEOTIDE SEQUENCE [LARGE SCALE GENOMIC DNA]</scope>
    <source>
        <strain evidence="2">KIS68-18</strain>
    </source>
</reference>
<protein>
    <recommendedName>
        <fullName evidence="3">DNA polymerase III subunit gamma/tau</fullName>
    </recommendedName>
</protein>